<dbReference type="InterPro" id="IPR050601">
    <property type="entry name" value="CPA3_antiporter_subunitC"/>
</dbReference>
<dbReference type="InterPro" id="IPR007182">
    <property type="entry name" value="MnhB"/>
</dbReference>
<evidence type="ECO:0000256" key="6">
    <source>
        <dbReference type="ARBA" id="ARBA00023136"/>
    </source>
</evidence>
<gene>
    <name evidence="10" type="ORF">A5N15_09050</name>
</gene>
<organism evidence="10 11">
    <name type="scientific">Rothia kristinae</name>
    <dbReference type="NCBI Taxonomy" id="37923"/>
    <lineage>
        <taxon>Bacteria</taxon>
        <taxon>Bacillati</taxon>
        <taxon>Actinomycetota</taxon>
        <taxon>Actinomycetes</taxon>
        <taxon>Micrococcales</taxon>
        <taxon>Micrococcaceae</taxon>
        <taxon>Rothia</taxon>
    </lineage>
</organism>
<comment type="subcellular location">
    <subcellularLocation>
        <location evidence="1">Cell membrane</location>
        <topology evidence="1">Multi-pass membrane protein</topology>
    </subcellularLocation>
</comment>
<feature type="compositionally biased region" description="Basic and acidic residues" evidence="7">
    <location>
        <begin position="337"/>
        <end position="350"/>
    </location>
</feature>
<evidence type="ECO:0000259" key="9">
    <source>
        <dbReference type="Pfam" id="PF04039"/>
    </source>
</evidence>
<evidence type="ECO:0000313" key="10">
    <source>
        <dbReference type="EMBL" id="OAX56924.1"/>
    </source>
</evidence>
<dbReference type="Pfam" id="PF04039">
    <property type="entry name" value="MnhB"/>
    <property type="match status" value="1"/>
</dbReference>
<keyword evidence="3" id="KW-1003">Cell membrane</keyword>
<dbReference type="EMBL" id="LWGZ01000805">
    <property type="protein sequence ID" value="OAX56924.1"/>
    <property type="molecule type" value="Genomic_DNA"/>
</dbReference>
<feature type="transmembrane region" description="Helical" evidence="8">
    <location>
        <begin position="22"/>
        <end position="44"/>
    </location>
</feature>
<dbReference type="Proteomes" id="UP000092021">
    <property type="component" value="Unassembled WGS sequence"/>
</dbReference>
<reference evidence="10 11" key="1">
    <citation type="submission" date="2016-04" db="EMBL/GenBank/DDBJ databases">
        <title>Identification of putative biosynthetic pathways for the production of bioactive secondary metabolites by the marine actinomycete Kocuria kristinae RUTW2-3.</title>
        <authorList>
            <person name="Waterworth S.C."/>
            <person name="Walmsley T.A."/>
            <person name="Matongo T."/>
            <person name="Davies-Coleman M.T."/>
            <person name="Dorrington R.A."/>
        </authorList>
    </citation>
    <scope>NUCLEOTIDE SEQUENCE [LARGE SCALE GENOMIC DNA]</scope>
    <source>
        <strain evidence="10 11">RUTW4-5</strain>
    </source>
</reference>
<feature type="transmembrane region" description="Helical" evidence="8">
    <location>
        <begin position="287"/>
        <end position="311"/>
    </location>
</feature>
<evidence type="ECO:0000313" key="11">
    <source>
        <dbReference type="Proteomes" id="UP000092021"/>
    </source>
</evidence>
<comment type="similarity">
    <text evidence="2">Belongs to the CPA3 antiporters (TC 2.A.63) subunit C family.</text>
</comment>
<feature type="transmembrane region" description="Helical" evidence="8">
    <location>
        <begin position="51"/>
        <end position="71"/>
    </location>
</feature>
<evidence type="ECO:0000256" key="7">
    <source>
        <dbReference type="SAM" id="MobiDB-lite"/>
    </source>
</evidence>
<dbReference type="AlphaFoldDB" id="A0A657IU49"/>
<sequence length="350" mass="36782">MRVRRASYRERTPLVDAEANGVLLRVAAHLLLPVIVLLSVYLLLRGHYEPGGGFIAALVGGAGFALLYLAAPSDAAAKIRWPYQLLIGSGILLGTVTGLVGFLKGSFLTPIKFEVFGLKLSTPLIFDLGVYFGVLGVILVALNKLGRADEHGQASRTRSRTPIRPPTPPRTASTTPTRPRPAASPWGPRAGAGPGGSTSEGIGGAGGRREPGEHRGRRIPMTVAIAVGLLTAGAVYLLMKREMLRVVLGFILLGHAGNLVLISAGGTHQRTEPFGTAADASAVADPLPQAFVLTAIVIAFAITIFMLVLAVTGGENDDTRGEGEVPPDPLPEEPNDAEPKDEKPIGEVRR</sequence>
<evidence type="ECO:0000256" key="8">
    <source>
        <dbReference type="SAM" id="Phobius"/>
    </source>
</evidence>
<comment type="caution">
    <text evidence="10">The sequence shown here is derived from an EMBL/GenBank/DDBJ whole genome shotgun (WGS) entry which is preliminary data.</text>
</comment>
<feature type="compositionally biased region" description="Low complexity" evidence="7">
    <location>
        <begin position="170"/>
        <end position="189"/>
    </location>
</feature>
<proteinExistence type="inferred from homology"/>
<evidence type="ECO:0000256" key="2">
    <source>
        <dbReference type="ARBA" id="ARBA00010388"/>
    </source>
</evidence>
<feature type="compositionally biased region" description="Gly residues" evidence="7">
    <location>
        <begin position="190"/>
        <end position="206"/>
    </location>
</feature>
<dbReference type="PANTHER" id="PTHR34583:SF2">
    <property type="entry name" value="ANTIPORTER SUBUNIT MNHC2-RELATED"/>
    <property type="match status" value="1"/>
</dbReference>
<keyword evidence="6 8" id="KW-0472">Membrane</keyword>
<dbReference type="PANTHER" id="PTHR34583">
    <property type="entry name" value="ANTIPORTER SUBUNIT MNHC2-RELATED"/>
    <property type="match status" value="1"/>
</dbReference>
<keyword evidence="5 8" id="KW-1133">Transmembrane helix</keyword>
<evidence type="ECO:0000256" key="5">
    <source>
        <dbReference type="ARBA" id="ARBA00022989"/>
    </source>
</evidence>
<accession>A0A657IU49</accession>
<feature type="region of interest" description="Disordered" evidence="7">
    <location>
        <begin position="315"/>
        <end position="350"/>
    </location>
</feature>
<feature type="domain" description="Na+/H+ antiporter MnhB subunit-related protein" evidence="9">
    <location>
        <begin position="24"/>
        <end position="139"/>
    </location>
</feature>
<evidence type="ECO:0000256" key="4">
    <source>
        <dbReference type="ARBA" id="ARBA00022692"/>
    </source>
</evidence>
<feature type="region of interest" description="Disordered" evidence="7">
    <location>
        <begin position="150"/>
        <end position="217"/>
    </location>
</feature>
<dbReference type="GO" id="GO:0005886">
    <property type="term" value="C:plasma membrane"/>
    <property type="evidence" value="ECO:0007669"/>
    <property type="project" value="UniProtKB-SubCell"/>
</dbReference>
<evidence type="ECO:0000256" key="1">
    <source>
        <dbReference type="ARBA" id="ARBA00004651"/>
    </source>
</evidence>
<feature type="transmembrane region" description="Helical" evidence="8">
    <location>
        <begin position="124"/>
        <end position="142"/>
    </location>
</feature>
<dbReference type="Gene3D" id="1.10.287.3510">
    <property type="match status" value="1"/>
</dbReference>
<protein>
    <recommendedName>
        <fullName evidence="9">Na+/H+ antiporter MnhB subunit-related protein domain-containing protein</fullName>
    </recommendedName>
</protein>
<feature type="transmembrane region" description="Helical" evidence="8">
    <location>
        <begin position="83"/>
        <end position="103"/>
    </location>
</feature>
<dbReference type="Pfam" id="PF00420">
    <property type="entry name" value="Oxidored_q2"/>
    <property type="match status" value="1"/>
</dbReference>
<name>A0A657IU49_9MICC</name>
<dbReference type="InterPro" id="IPR039428">
    <property type="entry name" value="NUOK/Mnh_C1-like"/>
</dbReference>
<keyword evidence="4 8" id="KW-0812">Transmembrane</keyword>
<feature type="transmembrane region" description="Helical" evidence="8">
    <location>
        <begin position="246"/>
        <end position="267"/>
    </location>
</feature>
<evidence type="ECO:0000256" key="3">
    <source>
        <dbReference type="ARBA" id="ARBA00022475"/>
    </source>
</evidence>